<evidence type="ECO:0000313" key="2">
    <source>
        <dbReference type="EMBL" id="GCE18756.1"/>
    </source>
</evidence>
<dbReference type="Proteomes" id="UP000287188">
    <property type="component" value="Unassembled WGS sequence"/>
</dbReference>
<keyword evidence="3" id="KW-1185">Reference proteome</keyword>
<name>A0A402AI27_9CHLR</name>
<dbReference type="RefSeq" id="WP_126550296.1">
    <property type="nucleotide sequence ID" value="NZ_BIFS01000001.1"/>
</dbReference>
<keyword evidence="2" id="KW-0032">Aminotransferase</keyword>
<proteinExistence type="predicted"/>
<feature type="domain" description="Aminotransferase class I/classII large" evidence="1">
    <location>
        <begin position="23"/>
        <end position="353"/>
    </location>
</feature>
<evidence type="ECO:0000313" key="3">
    <source>
        <dbReference type="Proteomes" id="UP000287188"/>
    </source>
</evidence>
<dbReference type="AlphaFoldDB" id="A0A402AI27"/>
<dbReference type="GO" id="GO:0030170">
    <property type="term" value="F:pyridoxal phosphate binding"/>
    <property type="evidence" value="ECO:0007669"/>
    <property type="project" value="InterPro"/>
</dbReference>
<dbReference type="InterPro" id="IPR015424">
    <property type="entry name" value="PyrdxlP-dep_Trfase"/>
</dbReference>
<dbReference type="OrthoDB" id="9802328at2"/>
<organism evidence="2 3">
    <name type="scientific">Dictyobacter kobayashii</name>
    <dbReference type="NCBI Taxonomy" id="2014872"/>
    <lineage>
        <taxon>Bacteria</taxon>
        <taxon>Bacillati</taxon>
        <taxon>Chloroflexota</taxon>
        <taxon>Ktedonobacteria</taxon>
        <taxon>Ktedonobacterales</taxon>
        <taxon>Dictyobacteraceae</taxon>
        <taxon>Dictyobacter</taxon>
    </lineage>
</organism>
<evidence type="ECO:0000259" key="1">
    <source>
        <dbReference type="Pfam" id="PF00155"/>
    </source>
</evidence>
<gene>
    <name evidence="2" type="ORF">KDK_25560</name>
</gene>
<dbReference type="Gene3D" id="3.90.1150.10">
    <property type="entry name" value="Aspartate Aminotransferase, domain 1"/>
    <property type="match status" value="1"/>
</dbReference>
<dbReference type="InterPro" id="IPR015422">
    <property type="entry name" value="PyrdxlP-dep_Trfase_small"/>
</dbReference>
<accession>A0A402AI27</accession>
<dbReference type="PANTHER" id="PTHR43510:SF1">
    <property type="entry name" value="AMINOTRANSFERASE FUNCTION, HYPOTHETICAL (EUROFUNG)"/>
    <property type="match status" value="1"/>
</dbReference>
<dbReference type="GO" id="GO:0008483">
    <property type="term" value="F:transaminase activity"/>
    <property type="evidence" value="ECO:0007669"/>
    <property type="project" value="UniProtKB-KW"/>
</dbReference>
<dbReference type="Pfam" id="PF00155">
    <property type="entry name" value="Aminotran_1_2"/>
    <property type="match status" value="1"/>
</dbReference>
<protein>
    <submittedName>
        <fullName evidence="2">Aminotransferase</fullName>
    </submittedName>
</protein>
<dbReference type="PANTHER" id="PTHR43510">
    <property type="entry name" value="AMINOTRANSFERASE FUNCTION, HYPOTHETICAL (EUROFUNG)"/>
    <property type="match status" value="1"/>
</dbReference>
<keyword evidence="2" id="KW-0808">Transferase</keyword>
<dbReference type="SUPFAM" id="SSF53383">
    <property type="entry name" value="PLP-dependent transferases"/>
    <property type="match status" value="1"/>
</dbReference>
<dbReference type="Gene3D" id="3.40.640.10">
    <property type="entry name" value="Type I PLP-dependent aspartate aminotransferase-like (Major domain)"/>
    <property type="match status" value="1"/>
</dbReference>
<comment type="caution">
    <text evidence="2">The sequence shown here is derived from an EMBL/GenBank/DDBJ whole genome shotgun (WGS) entry which is preliminary data.</text>
</comment>
<dbReference type="CDD" id="cd00609">
    <property type="entry name" value="AAT_like"/>
    <property type="match status" value="1"/>
</dbReference>
<reference evidence="3" key="1">
    <citation type="submission" date="2018-12" db="EMBL/GenBank/DDBJ databases">
        <title>Tengunoibacter tsumagoiensis gen. nov., sp. nov., Dictyobacter kobayashii sp. nov., D. alpinus sp. nov., and D. joshuensis sp. nov. and description of Dictyobacteraceae fam. nov. within the order Ktedonobacterales isolated from Tengu-no-mugimeshi.</title>
        <authorList>
            <person name="Wang C.M."/>
            <person name="Zheng Y."/>
            <person name="Sakai Y."/>
            <person name="Toyoda A."/>
            <person name="Minakuchi Y."/>
            <person name="Abe K."/>
            <person name="Yokota A."/>
            <person name="Yabe S."/>
        </authorList>
    </citation>
    <scope>NUCLEOTIDE SEQUENCE [LARGE SCALE GENOMIC DNA]</scope>
    <source>
        <strain evidence="3">Uno11</strain>
    </source>
</reference>
<dbReference type="EMBL" id="BIFS01000001">
    <property type="protein sequence ID" value="GCE18756.1"/>
    <property type="molecule type" value="Genomic_DNA"/>
</dbReference>
<sequence>MHIPDFKLERYFAQWEFVAPYMLSSSDVDGYQMNELLALADEECRELWQNLLLGYTESAGHPLLRQQIASLYQQIQPENILTFAGGEEAIFALMNVTLRKDDHAIVTWPGYQSLYTVAQTIGADVSLLQLQEDQGWQLEPSALRKALRPNTRLIVINFPHNPTGAHLDRHTLDEIVAIANEANAYLFSDESYRFLEYQPEQHLPGAADLGNKMISLGVMSKSFALAGLRLGWLATRDVDLLKRVAAFKDYLSICNSAPSEILALIALRAQAQVLARSLAIIQPNLALLDRFFAEWSDIFSWQRPQAGSIAFPHLHTRQSIADFAQNLVQQEGVMLLPGTVYDHPGNNFRIGFGRKNMPEALLKLEHFLKRR</sequence>
<dbReference type="InterPro" id="IPR015421">
    <property type="entry name" value="PyrdxlP-dep_Trfase_major"/>
</dbReference>
<dbReference type="InterPro" id="IPR004839">
    <property type="entry name" value="Aminotransferase_I/II_large"/>
</dbReference>